<evidence type="ECO:0000313" key="2">
    <source>
        <dbReference type="EMBL" id="KAK0611323.1"/>
    </source>
</evidence>
<evidence type="ECO:0000259" key="1">
    <source>
        <dbReference type="Pfam" id="PF13521"/>
    </source>
</evidence>
<dbReference type="SUPFAM" id="SSF52540">
    <property type="entry name" value="P-loop containing nucleoside triphosphate hydrolases"/>
    <property type="match status" value="1"/>
</dbReference>
<keyword evidence="3" id="KW-1185">Reference proteome</keyword>
<sequence>MHHQNIYIVGAQCTGKTTLVNALEGHFKEQASPQDQPPIIKEVARTVLVEHNYTANDITSSAERCLALQKLILQAQLREERKALQSRAKWFISDRSGIDPIAYALQYVGQEGAEGLLKGEEWAELKRRMEASLVVVCEAGVDWLRDDGVRLMPESDGQWKEFHELFCGLLDKEGLNYAMLPRTVLDLSERSRFVLSAWRGGQEKGAWGQN</sequence>
<dbReference type="Pfam" id="PF13521">
    <property type="entry name" value="AAA_28"/>
    <property type="match status" value="1"/>
</dbReference>
<evidence type="ECO:0000313" key="3">
    <source>
        <dbReference type="Proteomes" id="UP001175000"/>
    </source>
</evidence>
<reference evidence="2" key="1">
    <citation type="submission" date="2023-06" db="EMBL/GenBank/DDBJ databases">
        <title>Genome-scale phylogeny and comparative genomics of the fungal order Sordariales.</title>
        <authorList>
            <consortium name="Lawrence Berkeley National Laboratory"/>
            <person name="Hensen N."/>
            <person name="Bonometti L."/>
            <person name="Westerberg I."/>
            <person name="Brannstrom I.O."/>
            <person name="Guillou S."/>
            <person name="Cros-Aarteil S."/>
            <person name="Calhoun S."/>
            <person name="Haridas S."/>
            <person name="Kuo A."/>
            <person name="Mondo S."/>
            <person name="Pangilinan J."/>
            <person name="Riley R."/>
            <person name="Labutti K."/>
            <person name="Andreopoulos B."/>
            <person name="Lipzen A."/>
            <person name="Chen C."/>
            <person name="Yanf M."/>
            <person name="Daum C."/>
            <person name="Ng V."/>
            <person name="Clum A."/>
            <person name="Steindorff A."/>
            <person name="Ohm R."/>
            <person name="Martin F."/>
            <person name="Silar P."/>
            <person name="Natvig D."/>
            <person name="Lalanne C."/>
            <person name="Gautier V."/>
            <person name="Ament-Velasquez S.L."/>
            <person name="Kruys A."/>
            <person name="Hutchinson M.I."/>
            <person name="Powell A.J."/>
            <person name="Barry K."/>
            <person name="Miller A.N."/>
            <person name="Grigoriev I.V."/>
            <person name="Debuchy R."/>
            <person name="Gladieux P."/>
            <person name="Thoren M.H."/>
            <person name="Johannesson H."/>
        </authorList>
    </citation>
    <scope>NUCLEOTIDE SEQUENCE</scope>
    <source>
        <strain evidence="2">CBS 606.72</strain>
    </source>
</reference>
<dbReference type="InterPro" id="IPR038727">
    <property type="entry name" value="NadR/Ttd14_AAA_dom"/>
</dbReference>
<proteinExistence type="predicted"/>
<dbReference type="Gene3D" id="3.40.50.300">
    <property type="entry name" value="P-loop containing nucleotide triphosphate hydrolases"/>
    <property type="match status" value="1"/>
</dbReference>
<name>A0AA39WB14_9PEZI</name>
<dbReference type="EMBL" id="JAULSU010000007">
    <property type="protein sequence ID" value="KAK0611323.1"/>
    <property type="molecule type" value="Genomic_DNA"/>
</dbReference>
<accession>A0AA39WB14</accession>
<dbReference type="Proteomes" id="UP001175000">
    <property type="component" value="Unassembled WGS sequence"/>
</dbReference>
<dbReference type="AlphaFoldDB" id="A0AA39WB14"/>
<dbReference type="InterPro" id="IPR027417">
    <property type="entry name" value="P-loop_NTPase"/>
</dbReference>
<protein>
    <submittedName>
        <fullName evidence="2">AAA domain-containing protein</fullName>
    </submittedName>
</protein>
<organism evidence="2 3">
    <name type="scientific">Immersiella caudata</name>
    <dbReference type="NCBI Taxonomy" id="314043"/>
    <lineage>
        <taxon>Eukaryota</taxon>
        <taxon>Fungi</taxon>
        <taxon>Dikarya</taxon>
        <taxon>Ascomycota</taxon>
        <taxon>Pezizomycotina</taxon>
        <taxon>Sordariomycetes</taxon>
        <taxon>Sordariomycetidae</taxon>
        <taxon>Sordariales</taxon>
        <taxon>Lasiosphaeriaceae</taxon>
        <taxon>Immersiella</taxon>
    </lineage>
</organism>
<comment type="caution">
    <text evidence="2">The sequence shown here is derived from an EMBL/GenBank/DDBJ whole genome shotgun (WGS) entry which is preliminary data.</text>
</comment>
<gene>
    <name evidence="2" type="ORF">B0T14DRAFT_530158</name>
</gene>
<feature type="domain" description="NadR/Ttd14 AAA" evidence="1">
    <location>
        <begin position="6"/>
        <end position="183"/>
    </location>
</feature>